<reference evidence="2 3" key="1">
    <citation type="submission" date="2021-03" db="EMBL/GenBank/DDBJ databases">
        <title>Actinomadura violae sp. nov., isolated from lichen in Thailand.</title>
        <authorList>
            <person name="Kanchanasin P."/>
            <person name="Saeng-In P."/>
            <person name="Phongsopitanun W."/>
            <person name="Yuki M."/>
            <person name="Kudo T."/>
            <person name="Ohkuma M."/>
            <person name="Tanasupawat S."/>
        </authorList>
    </citation>
    <scope>NUCLEOTIDE SEQUENCE [LARGE SCALE GENOMIC DNA]</scope>
    <source>
        <strain evidence="2 3">LCR2-06</strain>
    </source>
</reference>
<protein>
    <submittedName>
        <fullName evidence="2">Uncharacterized protein</fullName>
    </submittedName>
</protein>
<keyword evidence="3" id="KW-1185">Reference proteome</keyword>
<dbReference type="RefSeq" id="WP_208251834.1">
    <property type="nucleotide sequence ID" value="NZ_JAGEPF010000040.1"/>
</dbReference>
<comment type="caution">
    <text evidence="2">The sequence shown here is derived from an EMBL/GenBank/DDBJ whole genome shotgun (WGS) entry which is preliminary data.</text>
</comment>
<feature type="region of interest" description="Disordered" evidence="1">
    <location>
        <begin position="38"/>
        <end position="59"/>
    </location>
</feature>
<accession>A0ABS3S7J2</accession>
<gene>
    <name evidence="2" type="ORF">J4709_46140</name>
</gene>
<evidence type="ECO:0000313" key="2">
    <source>
        <dbReference type="EMBL" id="MBO2464971.1"/>
    </source>
</evidence>
<dbReference type="EMBL" id="JAGEPF010000040">
    <property type="protein sequence ID" value="MBO2464971.1"/>
    <property type="molecule type" value="Genomic_DNA"/>
</dbReference>
<name>A0ABS3S7J2_9ACTN</name>
<organism evidence="2 3">
    <name type="scientific">Actinomadura violacea</name>
    <dbReference type="NCBI Taxonomy" id="2819934"/>
    <lineage>
        <taxon>Bacteria</taxon>
        <taxon>Bacillati</taxon>
        <taxon>Actinomycetota</taxon>
        <taxon>Actinomycetes</taxon>
        <taxon>Streptosporangiales</taxon>
        <taxon>Thermomonosporaceae</taxon>
        <taxon>Actinomadura</taxon>
    </lineage>
</organism>
<dbReference type="Proteomes" id="UP000680206">
    <property type="component" value="Unassembled WGS sequence"/>
</dbReference>
<proteinExistence type="predicted"/>
<evidence type="ECO:0000313" key="3">
    <source>
        <dbReference type="Proteomes" id="UP000680206"/>
    </source>
</evidence>
<evidence type="ECO:0000256" key="1">
    <source>
        <dbReference type="SAM" id="MobiDB-lite"/>
    </source>
</evidence>
<sequence length="91" mass="10107">MSADPLRWTDAVQNALVRHLGDARFVAELHRSLLPSTHVQAYTPDQAPEAEPPDQGPDQGIVFQVTDEQFGYTARFALSLRRIPAEPPRGD</sequence>